<name>A0ABS1CIR6_9GAMM</name>
<feature type="compositionally biased region" description="Low complexity" evidence="1">
    <location>
        <begin position="109"/>
        <end position="123"/>
    </location>
</feature>
<keyword evidence="4" id="KW-1185">Reference proteome</keyword>
<evidence type="ECO:0000313" key="4">
    <source>
        <dbReference type="Proteomes" id="UP000748752"/>
    </source>
</evidence>
<dbReference type="InterPro" id="IPR013589">
    <property type="entry name" value="Bac_transglu_N"/>
</dbReference>
<organism evidence="3 4">
    <name type="scientific">Thiohalocapsa halophila</name>
    <dbReference type="NCBI Taxonomy" id="69359"/>
    <lineage>
        <taxon>Bacteria</taxon>
        <taxon>Pseudomonadati</taxon>
        <taxon>Pseudomonadota</taxon>
        <taxon>Gammaproteobacteria</taxon>
        <taxon>Chromatiales</taxon>
        <taxon>Chromatiaceae</taxon>
        <taxon>Thiohalocapsa</taxon>
    </lineage>
</organism>
<sequence>MQRYRILHRTYYSFSGEVQLGPHSLRLRPREDHEVRIESAALTITPTAVLRWQRDVEDNSAAIATFDTPASQAHPRGRGAAAGVRPAGCRQLRRHAGSRPKRRCLGIAAPAKDAAADAGRATPPGGGRKRGAGGTDDGCDANVPEKLGHAQSASRAGAGEYARCSPLRDGGRREGKV</sequence>
<proteinExistence type="predicted"/>
<accession>A0ABS1CIR6</accession>
<comment type="caution">
    <text evidence="3">The sequence shown here is derived from an EMBL/GenBank/DDBJ whole genome shotgun (WGS) entry which is preliminary data.</text>
</comment>
<dbReference type="RefSeq" id="WP_200238647.1">
    <property type="nucleotide sequence ID" value="NZ_NRRV01000033.1"/>
</dbReference>
<dbReference type="EMBL" id="NRRV01000033">
    <property type="protein sequence ID" value="MBK1631821.1"/>
    <property type="molecule type" value="Genomic_DNA"/>
</dbReference>
<dbReference type="Pfam" id="PF08379">
    <property type="entry name" value="Bact_transglu_N"/>
    <property type="match status" value="1"/>
</dbReference>
<feature type="domain" description="Bacterial transglutaminase-like N-terminal" evidence="2">
    <location>
        <begin position="4"/>
        <end position="72"/>
    </location>
</feature>
<gene>
    <name evidence="3" type="ORF">CKO31_13965</name>
</gene>
<evidence type="ECO:0000259" key="2">
    <source>
        <dbReference type="Pfam" id="PF08379"/>
    </source>
</evidence>
<protein>
    <recommendedName>
        <fullName evidence="2">Bacterial transglutaminase-like N-terminal domain-containing protein</fullName>
    </recommendedName>
</protein>
<feature type="region of interest" description="Disordered" evidence="1">
    <location>
        <begin position="109"/>
        <end position="177"/>
    </location>
</feature>
<dbReference type="Proteomes" id="UP000748752">
    <property type="component" value="Unassembled WGS sequence"/>
</dbReference>
<evidence type="ECO:0000256" key="1">
    <source>
        <dbReference type="SAM" id="MobiDB-lite"/>
    </source>
</evidence>
<reference evidence="3 4" key="1">
    <citation type="journal article" date="2020" name="Microorganisms">
        <title>Osmotic Adaptation and Compatible Solute Biosynthesis of Phototrophic Bacteria as Revealed from Genome Analyses.</title>
        <authorList>
            <person name="Imhoff J.F."/>
            <person name="Rahn T."/>
            <person name="Kunzel S."/>
            <person name="Keller A."/>
            <person name="Neulinger S.C."/>
        </authorList>
    </citation>
    <scope>NUCLEOTIDE SEQUENCE [LARGE SCALE GENOMIC DNA]</scope>
    <source>
        <strain evidence="3 4">DSM 6210</strain>
    </source>
</reference>
<evidence type="ECO:0000313" key="3">
    <source>
        <dbReference type="EMBL" id="MBK1631821.1"/>
    </source>
</evidence>